<dbReference type="EMBL" id="NEDP02004298">
    <property type="protein sequence ID" value="OWF46034.1"/>
    <property type="molecule type" value="Genomic_DNA"/>
</dbReference>
<keyword evidence="1 2" id="KW-0479">Metal-binding</keyword>
<evidence type="ECO:0000256" key="1">
    <source>
        <dbReference type="PROSITE-ProRule" id="PRU01211"/>
    </source>
</evidence>
<proteinExistence type="predicted"/>
<dbReference type="InterPro" id="IPR024079">
    <property type="entry name" value="MetalloPept_cat_dom_sf"/>
</dbReference>
<dbReference type="SMART" id="SM00235">
    <property type="entry name" value="ZnMc"/>
    <property type="match status" value="1"/>
</dbReference>
<organism evidence="4 5">
    <name type="scientific">Mizuhopecten yessoensis</name>
    <name type="common">Japanese scallop</name>
    <name type="synonym">Patinopecten yessoensis</name>
    <dbReference type="NCBI Taxonomy" id="6573"/>
    <lineage>
        <taxon>Eukaryota</taxon>
        <taxon>Metazoa</taxon>
        <taxon>Spiralia</taxon>
        <taxon>Lophotrochozoa</taxon>
        <taxon>Mollusca</taxon>
        <taxon>Bivalvia</taxon>
        <taxon>Autobranchia</taxon>
        <taxon>Pteriomorphia</taxon>
        <taxon>Pectinida</taxon>
        <taxon>Pectinoidea</taxon>
        <taxon>Pectinidae</taxon>
        <taxon>Mizuhopecten</taxon>
    </lineage>
</organism>
<evidence type="ECO:0000313" key="5">
    <source>
        <dbReference type="Proteomes" id="UP000242188"/>
    </source>
</evidence>
<feature type="binding site" evidence="1">
    <location>
        <position position="264"/>
    </location>
    <ligand>
        <name>Zn(2+)</name>
        <dbReference type="ChEBI" id="CHEBI:29105"/>
        <note>catalytic</note>
    </ligand>
</feature>
<dbReference type="GO" id="GO:0008270">
    <property type="term" value="F:zinc ion binding"/>
    <property type="evidence" value="ECO:0007669"/>
    <property type="project" value="UniProtKB-UniRule"/>
</dbReference>
<dbReference type="InterPro" id="IPR006026">
    <property type="entry name" value="Peptidase_Metallo"/>
</dbReference>
<dbReference type="PRINTS" id="PR00480">
    <property type="entry name" value="ASTACIN"/>
</dbReference>
<feature type="domain" description="Peptidase M12A" evidence="3">
    <location>
        <begin position="151"/>
        <end position="362"/>
    </location>
</feature>
<dbReference type="EC" id="3.4.24.-" evidence="2"/>
<protein>
    <recommendedName>
        <fullName evidence="2">Metalloendopeptidase</fullName>
        <ecNumber evidence="2">3.4.24.-</ecNumber>
    </recommendedName>
</protein>
<feature type="binding site" evidence="1">
    <location>
        <position position="254"/>
    </location>
    <ligand>
        <name>Zn(2+)</name>
        <dbReference type="ChEBI" id="CHEBI:29105"/>
        <note>catalytic</note>
    </ligand>
</feature>
<comment type="cofactor">
    <cofactor evidence="1 2">
        <name>Zn(2+)</name>
        <dbReference type="ChEBI" id="CHEBI:29105"/>
    </cofactor>
    <text evidence="1 2">Binds 1 zinc ion per subunit.</text>
</comment>
<dbReference type="SUPFAM" id="SSF55486">
    <property type="entry name" value="Metalloproteases ('zincins'), catalytic domain"/>
    <property type="match status" value="1"/>
</dbReference>
<evidence type="ECO:0000313" key="4">
    <source>
        <dbReference type="EMBL" id="OWF46034.1"/>
    </source>
</evidence>
<name>A0A210QBC4_MIZYE</name>
<sequence>MAGTSTGYEYCCNIYWVRGSLEHLLGTSIAGISTGHEYRCNIYYWILDRRRAGRQSHQSIDEVIEDASGPGTFASATFLPDQGAIAYEGDMLMRVPQFTEMQQDAAAEAIVHSMSLVRVAQALDEAIQKHFHFHWPEVHLHHHNGHIRRERAARRTETRYWPDGVIPLRISGRGFRSREKRRMAIGLNQISEKTCICFRRISRSAARRKVPHVRVLEGRGCRSYVGMSVREQHSTLSQDMILGKRCRTSTVFSHEILHVIGLFHEHSRPDRDKYVEILPQNAANTSLINFRRISSRAINTRGVGYDYLSIMHYGSRAFSKNGDFTIVPRPDTHRKQYLNRIGRARRISEKDAAVINLMYNCTMPRPSKPTCSKYPYRL</sequence>
<comment type="caution">
    <text evidence="4">The sequence shown here is derived from an EMBL/GenBank/DDBJ whole genome shotgun (WGS) entry which is preliminary data.</text>
</comment>
<dbReference type="Gene3D" id="3.40.390.10">
    <property type="entry name" value="Collagenase (Catalytic Domain)"/>
    <property type="match status" value="1"/>
</dbReference>
<keyword evidence="1 2" id="KW-0862">Zinc</keyword>
<keyword evidence="1 2" id="KW-0378">Hydrolase</keyword>
<feature type="binding site" evidence="1">
    <location>
        <position position="258"/>
    </location>
    <ligand>
        <name>Zn(2+)</name>
        <dbReference type="ChEBI" id="CHEBI:29105"/>
        <note>catalytic</note>
    </ligand>
</feature>
<keyword evidence="5" id="KW-1185">Reference proteome</keyword>
<dbReference type="PANTHER" id="PTHR10127">
    <property type="entry name" value="DISCOIDIN, CUB, EGF, LAMININ , AND ZINC METALLOPROTEASE DOMAIN CONTAINING"/>
    <property type="match status" value="1"/>
</dbReference>
<gene>
    <name evidence="4" type="ORF">KP79_PYT01473</name>
</gene>
<dbReference type="AlphaFoldDB" id="A0A210QBC4"/>
<dbReference type="Proteomes" id="UP000242188">
    <property type="component" value="Unassembled WGS sequence"/>
</dbReference>
<dbReference type="GO" id="GO:0004222">
    <property type="term" value="F:metalloendopeptidase activity"/>
    <property type="evidence" value="ECO:0007669"/>
    <property type="project" value="UniProtKB-UniRule"/>
</dbReference>
<evidence type="ECO:0000256" key="2">
    <source>
        <dbReference type="RuleBase" id="RU361183"/>
    </source>
</evidence>
<dbReference type="InterPro" id="IPR001506">
    <property type="entry name" value="Peptidase_M12A"/>
</dbReference>
<accession>A0A210QBC4</accession>
<dbReference type="Pfam" id="PF01400">
    <property type="entry name" value="Astacin"/>
    <property type="match status" value="1"/>
</dbReference>
<dbReference type="PANTHER" id="PTHR10127:SF850">
    <property type="entry name" value="METALLOENDOPEPTIDASE"/>
    <property type="match status" value="1"/>
</dbReference>
<comment type="caution">
    <text evidence="1">Lacks conserved residue(s) required for the propagation of feature annotation.</text>
</comment>
<dbReference type="PROSITE" id="PS51864">
    <property type="entry name" value="ASTACIN"/>
    <property type="match status" value="1"/>
</dbReference>
<evidence type="ECO:0000259" key="3">
    <source>
        <dbReference type="PROSITE" id="PS51864"/>
    </source>
</evidence>
<reference evidence="4 5" key="1">
    <citation type="journal article" date="2017" name="Nat. Ecol. Evol.">
        <title>Scallop genome provides insights into evolution of bilaterian karyotype and development.</title>
        <authorList>
            <person name="Wang S."/>
            <person name="Zhang J."/>
            <person name="Jiao W."/>
            <person name="Li J."/>
            <person name="Xun X."/>
            <person name="Sun Y."/>
            <person name="Guo X."/>
            <person name="Huan P."/>
            <person name="Dong B."/>
            <person name="Zhang L."/>
            <person name="Hu X."/>
            <person name="Sun X."/>
            <person name="Wang J."/>
            <person name="Zhao C."/>
            <person name="Wang Y."/>
            <person name="Wang D."/>
            <person name="Huang X."/>
            <person name="Wang R."/>
            <person name="Lv J."/>
            <person name="Li Y."/>
            <person name="Zhang Z."/>
            <person name="Liu B."/>
            <person name="Lu W."/>
            <person name="Hui Y."/>
            <person name="Liang J."/>
            <person name="Zhou Z."/>
            <person name="Hou R."/>
            <person name="Li X."/>
            <person name="Liu Y."/>
            <person name="Li H."/>
            <person name="Ning X."/>
            <person name="Lin Y."/>
            <person name="Zhao L."/>
            <person name="Xing Q."/>
            <person name="Dou J."/>
            <person name="Li Y."/>
            <person name="Mao J."/>
            <person name="Guo H."/>
            <person name="Dou H."/>
            <person name="Li T."/>
            <person name="Mu C."/>
            <person name="Jiang W."/>
            <person name="Fu Q."/>
            <person name="Fu X."/>
            <person name="Miao Y."/>
            <person name="Liu J."/>
            <person name="Yu Q."/>
            <person name="Li R."/>
            <person name="Liao H."/>
            <person name="Li X."/>
            <person name="Kong Y."/>
            <person name="Jiang Z."/>
            <person name="Chourrout D."/>
            <person name="Li R."/>
            <person name="Bao Z."/>
        </authorList>
    </citation>
    <scope>NUCLEOTIDE SEQUENCE [LARGE SCALE GENOMIC DNA]</scope>
    <source>
        <strain evidence="4 5">PY_sf001</strain>
    </source>
</reference>
<feature type="active site" evidence="1">
    <location>
        <position position="255"/>
    </location>
</feature>
<dbReference type="STRING" id="6573.A0A210QBC4"/>
<keyword evidence="1 2" id="KW-0482">Metalloprotease</keyword>
<dbReference type="OrthoDB" id="6061307at2759"/>
<keyword evidence="1 2" id="KW-0645">Protease</keyword>
<dbReference type="GO" id="GO:0006508">
    <property type="term" value="P:proteolysis"/>
    <property type="evidence" value="ECO:0007669"/>
    <property type="project" value="UniProtKB-KW"/>
</dbReference>